<keyword evidence="4" id="KW-1185">Reference proteome</keyword>
<accession>A0A1H8QUN6</accession>
<dbReference type="AlphaFoldDB" id="A0A1H8QUN6"/>
<dbReference type="RefSeq" id="WP_091216764.1">
    <property type="nucleotide sequence ID" value="NZ_FOCL01000009.1"/>
</dbReference>
<evidence type="ECO:0008006" key="5">
    <source>
        <dbReference type="Google" id="ProtNLM"/>
    </source>
</evidence>
<dbReference type="Gene3D" id="3.20.20.510">
    <property type="entry name" value="Uncharacterised protein PF12979, DUF3863"/>
    <property type="match status" value="1"/>
</dbReference>
<dbReference type="Proteomes" id="UP000198942">
    <property type="component" value="Unassembled WGS sequence"/>
</dbReference>
<dbReference type="Pfam" id="PF12979">
    <property type="entry name" value="DUF3863"/>
    <property type="match status" value="1"/>
</dbReference>
<evidence type="ECO:0000259" key="1">
    <source>
        <dbReference type="Pfam" id="PF12979"/>
    </source>
</evidence>
<protein>
    <recommendedName>
        <fullName evidence="5">DUF3863 domain-containing protein</fullName>
    </recommendedName>
</protein>
<sequence>MERRAFCKNSLLGGAAVLANPLIGKATALDLFSVNKPLQLMGNRFVTFCIMIRTSPWEVSRDVKLINRDEGFAHTLEVVQRLREIFAKNVPGGKLTWGFTLNALEDKRPNYVDIRKYAAECQLKYGDEVSYFPGYFPAMYLPRKRVNQEMTEALQRITAMVGNGYRPKAVMGGFLSADNLAYLAEKENIHVAHAVIWSQHETDGGGADGSPSYPFYPSKQHFCKPAQGKSDFIDCVNLDGWSVDFLCALQSGNVWGTTPFNGAASRRGVGPIETYGDWGLDIGHYSVMHTQAIHFDRGFELNGFGWIPNIWEAALVKIAERKNWDDTLAYRALDKWTGDTVKRWPDVKFVTFGEYGEAWRSHYRDNSQWNYRFEEKGLGIGNSWGNEEIKWYMNKEFRLATLRNWHKKGPEMVVDFTRYDLPAQEPADPSPDKPVKDWSLMNRINQKGVRPQDTPVLLSALNNDDKDLIARHYSELLK</sequence>
<feature type="domain" description="DUF3864" evidence="2">
    <location>
        <begin position="398"/>
        <end position="476"/>
    </location>
</feature>
<proteinExistence type="predicted"/>
<evidence type="ECO:0000313" key="3">
    <source>
        <dbReference type="EMBL" id="SEO57979.1"/>
    </source>
</evidence>
<dbReference type="EMBL" id="FOCL01000009">
    <property type="protein sequence ID" value="SEO57979.1"/>
    <property type="molecule type" value="Genomic_DNA"/>
</dbReference>
<evidence type="ECO:0000259" key="2">
    <source>
        <dbReference type="Pfam" id="PF12980"/>
    </source>
</evidence>
<name>A0A1H8QUN6_9SPHI</name>
<gene>
    <name evidence="3" type="ORF">SAMN05192574_109160</name>
</gene>
<organism evidence="3 4">
    <name type="scientific">Mucilaginibacter gossypiicola</name>
    <dbReference type="NCBI Taxonomy" id="551995"/>
    <lineage>
        <taxon>Bacteria</taxon>
        <taxon>Pseudomonadati</taxon>
        <taxon>Bacteroidota</taxon>
        <taxon>Sphingobacteriia</taxon>
        <taxon>Sphingobacteriales</taxon>
        <taxon>Sphingobacteriaceae</taxon>
        <taxon>Mucilaginibacter</taxon>
    </lineage>
</organism>
<dbReference type="OrthoDB" id="1090079at2"/>
<dbReference type="Gene3D" id="3.30.1120.110">
    <property type="match status" value="1"/>
</dbReference>
<dbReference type="STRING" id="551995.SAMN05192574_109160"/>
<evidence type="ECO:0000313" key="4">
    <source>
        <dbReference type="Proteomes" id="UP000198942"/>
    </source>
</evidence>
<feature type="domain" description="DUF3863" evidence="1">
    <location>
        <begin position="38"/>
        <end position="393"/>
    </location>
</feature>
<dbReference type="InterPro" id="IPR024335">
    <property type="entry name" value="DUF3864"/>
</dbReference>
<dbReference type="InterPro" id="IPR024334">
    <property type="entry name" value="DUF3863"/>
</dbReference>
<reference evidence="4" key="1">
    <citation type="submission" date="2016-10" db="EMBL/GenBank/DDBJ databases">
        <authorList>
            <person name="Varghese N."/>
            <person name="Submissions S."/>
        </authorList>
    </citation>
    <scope>NUCLEOTIDE SEQUENCE [LARGE SCALE GENOMIC DNA]</scope>
    <source>
        <strain evidence="4">Gh-48</strain>
    </source>
</reference>
<dbReference type="Pfam" id="PF12980">
    <property type="entry name" value="DUF3864"/>
    <property type="match status" value="1"/>
</dbReference>